<dbReference type="AlphaFoldDB" id="A0A1F6TFD7"/>
<feature type="region of interest" description="Disordered" evidence="1">
    <location>
        <begin position="117"/>
        <end position="150"/>
    </location>
</feature>
<evidence type="ECO:0000256" key="1">
    <source>
        <dbReference type="SAM" id="MobiDB-lite"/>
    </source>
</evidence>
<evidence type="ECO:0000313" key="3">
    <source>
        <dbReference type="Proteomes" id="UP000177925"/>
    </source>
</evidence>
<proteinExistence type="predicted"/>
<dbReference type="EMBL" id="MFSS01000038">
    <property type="protein sequence ID" value="OGI43785.1"/>
    <property type="molecule type" value="Genomic_DNA"/>
</dbReference>
<evidence type="ECO:0000313" key="2">
    <source>
        <dbReference type="EMBL" id="OGI43785.1"/>
    </source>
</evidence>
<reference evidence="2 3" key="1">
    <citation type="journal article" date="2016" name="Nat. Commun.">
        <title>Thousands of microbial genomes shed light on interconnected biogeochemical processes in an aquifer system.</title>
        <authorList>
            <person name="Anantharaman K."/>
            <person name="Brown C.T."/>
            <person name="Hug L.A."/>
            <person name="Sharon I."/>
            <person name="Castelle C.J."/>
            <person name="Probst A.J."/>
            <person name="Thomas B.C."/>
            <person name="Singh A."/>
            <person name="Wilkins M.J."/>
            <person name="Karaoz U."/>
            <person name="Brodie E.L."/>
            <person name="Williams K.H."/>
            <person name="Hubbard S.S."/>
            <person name="Banfield J.F."/>
        </authorList>
    </citation>
    <scope>NUCLEOTIDE SEQUENCE [LARGE SCALE GENOMIC DNA]</scope>
</reference>
<accession>A0A1F6TFD7</accession>
<dbReference type="Proteomes" id="UP000177925">
    <property type="component" value="Unassembled WGS sequence"/>
</dbReference>
<sequence>MPALLGLSGAEVGIALGETRSECNRRAERLFRLREPPLIHEDVAQVEVGRGVVRLVTDRQAQIFFRLRPIPDLGVQQAEVVQRFRVIRAQPYGFLKGANGLLRFSLPVKGNAKVAPARRKIRPEPNALPVSGLGVGQPSSVREHVSQNDP</sequence>
<name>A0A1F6TFD7_9PROT</name>
<feature type="compositionally biased region" description="Basic and acidic residues" evidence="1">
    <location>
        <begin position="141"/>
        <end position="150"/>
    </location>
</feature>
<gene>
    <name evidence="2" type="ORF">A2150_02615</name>
</gene>
<comment type="caution">
    <text evidence="2">The sequence shown here is derived from an EMBL/GenBank/DDBJ whole genome shotgun (WGS) entry which is preliminary data.</text>
</comment>
<organism evidence="2 3">
    <name type="scientific">Candidatus Muproteobacteria bacterium RBG_16_64_11</name>
    <dbReference type="NCBI Taxonomy" id="1817758"/>
    <lineage>
        <taxon>Bacteria</taxon>
        <taxon>Pseudomonadati</taxon>
        <taxon>Pseudomonadota</taxon>
        <taxon>Candidatus Muproteobacteria</taxon>
    </lineage>
</organism>
<protein>
    <submittedName>
        <fullName evidence="2">Uncharacterized protein</fullName>
    </submittedName>
</protein>